<gene>
    <name evidence="1" type="ORF">PXEA_LOCUS33486</name>
</gene>
<protein>
    <submittedName>
        <fullName evidence="1">Uncharacterized protein</fullName>
    </submittedName>
</protein>
<reference evidence="1" key="1">
    <citation type="submission" date="2018-11" db="EMBL/GenBank/DDBJ databases">
        <authorList>
            <consortium name="Pathogen Informatics"/>
        </authorList>
    </citation>
    <scope>NUCLEOTIDE SEQUENCE</scope>
</reference>
<dbReference type="EMBL" id="CAAALY010263465">
    <property type="protein sequence ID" value="VEL40046.1"/>
    <property type="molecule type" value="Genomic_DNA"/>
</dbReference>
<proteinExistence type="predicted"/>
<dbReference type="Proteomes" id="UP000784294">
    <property type="component" value="Unassembled WGS sequence"/>
</dbReference>
<evidence type="ECO:0000313" key="2">
    <source>
        <dbReference type="Proteomes" id="UP000784294"/>
    </source>
</evidence>
<organism evidence="1 2">
    <name type="scientific">Protopolystoma xenopodis</name>
    <dbReference type="NCBI Taxonomy" id="117903"/>
    <lineage>
        <taxon>Eukaryota</taxon>
        <taxon>Metazoa</taxon>
        <taxon>Spiralia</taxon>
        <taxon>Lophotrochozoa</taxon>
        <taxon>Platyhelminthes</taxon>
        <taxon>Monogenea</taxon>
        <taxon>Polyopisthocotylea</taxon>
        <taxon>Polystomatidea</taxon>
        <taxon>Polystomatidae</taxon>
        <taxon>Protopolystoma</taxon>
    </lineage>
</organism>
<comment type="caution">
    <text evidence="1">The sequence shown here is derived from an EMBL/GenBank/DDBJ whole genome shotgun (WGS) entry which is preliminary data.</text>
</comment>
<accession>A0A448XM80</accession>
<sequence>MFQSKNWPNGFVRRSGIGTTQNFSLGFKSPTVPSALFTRLANRNLASSKSQQRQVPLTSGITKANFDGLPESPIRTKQQSETISWLSRLKSENWLPFRTHSSLRRCKRRSSMNVLFYLSNSGPSGSFSGTSAGPIAPNTAHGIGADGVFGRHQNSLRRLVRAATQIRLNDGLEKRDSELDASTVDQDAFSISDGLTMSMYFSLPLSPYSPFELAGGR</sequence>
<keyword evidence="2" id="KW-1185">Reference proteome</keyword>
<evidence type="ECO:0000313" key="1">
    <source>
        <dbReference type="EMBL" id="VEL40046.1"/>
    </source>
</evidence>
<name>A0A448XM80_9PLAT</name>
<dbReference type="AlphaFoldDB" id="A0A448XM80"/>